<keyword evidence="4" id="KW-1185">Reference proteome</keyword>
<dbReference type="EMBL" id="FOXI01000004">
    <property type="protein sequence ID" value="SFP53550.1"/>
    <property type="molecule type" value="Genomic_DNA"/>
</dbReference>
<dbReference type="AlphaFoldDB" id="A0A1I5R592"/>
<evidence type="ECO:0000313" key="3">
    <source>
        <dbReference type="EMBL" id="SFP53550.1"/>
    </source>
</evidence>
<proteinExistence type="predicted"/>
<evidence type="ECO:0000256" key="1">
    <source>
        <dbReference type="SAM" id="Coils"/>
    </source>
</evidence>
<dbReference type="Gene3D" id="1.20.1260.10">
    <property type="match status" value="1"/>
</dbReference>
<keyword evidence="1" id="KW-0175">Coiled coil</keyword>
<dbReference type="SUPFAM" id="SSF47240">
    <property type="entry name" value="Ferritin-like"/>
    <property type="match status" value="1"/>
</dbReference>
<feature type="coiled-coil region" evidence="1">
    <location>
        <begin position="38"/>
        <end position="80"/>
    </location>
</feature>
<dbReference type="GO" id="GO:0016491">
    <property type="term" value="F:oxidoreductase activity"/>
    <property type="evidence" value="ECO:0007669"/>
    <property type="project" value="InterPro"/>
</dbReference>
<dbReference type="GO" id="GO:0046872">
    <property type="term" value="F:metal ion binding"/>
    <property type="evidence" value="ECO:0007669"/>
    <property type="project" value="InterPro"/>
</dbReference>
<reference evidence="4" key="1">
    <citation type="submission" date="2016-10" db="EMBL/GenBank/DDBJ databases">
        <authorList>
            <person name="Varghese N."/>
            <person name="Submissions S."/>
        </authorList>
    </citation>
    <scope>NUCLEOTIDE SEQUENCE [LARGE SCALE GENOMIC DNA]</scope>
    <source>
        <strain evidence="4">CGMCC 1.10329</strain>
    </source>
</reference>
<dbReference type="InterPro" id="IPR009078">
    <property type="entry name" value="Ferritin-like_SF"/>
</dbReference>
<protein>
    <submittedName>
        <fullName evidence="3">Rubrerythrin</fullName>
    </submittedName>
</protein>
<name>A0A1I5R592_9EURY</name>
<evidence type="ECO:0000259" key="2">
    <source>
        <dbReference type="Pfam" id="PF02915"/>
    </source>
</evidence>
<organism evidence="3 4">
    <name type="scientific">Halolamina pelagica</name>
    <dbReference type="NCBI Taxonomy" id="699431"/>
    <lineage>
        <taxon>Archaea</taxon>
        <taxon>Methanobacteriati</taxon>
        <taxon>Methanobacteriota</taxon>
        <taxon>Stenosarchaea group</taxon>
        <taxon>Halobacteria</taxon>
        <taxon>Halobacteriales</taxon>
        <taxon>Haloferacaceae</taxon>
    </lineage>
</organism>
<dbReference type="Pfam" id="PF02915">
    <property type="entry name" value="Rubrerythrin"/>
    <property type="match status" value="1"/>
</dbReference>
<evidence type="ECO:0000313" key="4">
    <source>
        <dbReference type="Proteomes" id="UP000183769"/>
    </source>
</evidence>
<accession>A0A1I5R592</accession>
<feature type="domain" description="Rubrerythrin diiron-binding" evidence="2">
    <location>
        <begin position="31"/>
        <end position="133"/>
    </location>
</feature>
<sequence>MVAVSVDQRVDSDHQLARLLQIGVVLEEVVEARAYRHYQSLAEEDRDLEADVEALLEEAATESARHRERLEELVDELDAESIPFESVETLVEARYGRTKPEDFDGVLYDQLCNEETAYKFYDDLIDAIEASDAAFSLERDRVLEVLTEIRDEEAEGVEEVTRIMEARE</sequence>
<dbReference type="InterPro" id="IPR012347">
    <property type="entry name" value="Ferritin-like"/>
</dbReference>
<gene>
    <name evidence="3" type="ORF">SAMN05216277_104242</name>
</gene>
<dbReference type="InterPro" id="IPR003251">
    <property type="entry name" value="Rr_diiron-bd_dom"/>
</dbReference>
<dbReference type="Proteomes" id="UP000183769">
    <property type="component" value="Unassembled WGS sequence"/>
</dbReference>